<dbReference type="Proteomes" id="UP001235723">
    <property type="component" value="Unassembled WGS sequence"/>
</dbReference>
<comment type="caution">
    <text evidence="1">The sequence shown here is derived from an EMBL/GenBank/DDBJ whole genome shotgun (WGS) entry which is preliminary data.</text>
</comment>
<name>A0ABU1C7I5_9ESCH</name>
<dbReference type="EMBL" id="JAHCRT010000042">
    <property type="protein sequence ID" value="MDQ9296591.1"/>
    <property type="molecule type" value="Genomic_DNA"/>
</dbReference>
<sequence>MISIKRQGLPGVLLGGMMVLFSSFGEAKESAETRFTINVKPSTCDLTVQSTYDLGDLPLGAENNYSPFDIEISCPVSMKTAITAKNLNGVLNSDGQRVTIPMSNAGTGKGPFFWLKHDSSRIYLRGLESDAFCSSTGVLRKCSLTPGTRANIDSSWGAGSVTIGFTVIYPA</sequence>
<reference evidence="1 2" key="1">
    <citation type="submission" date="2021-05" db="EMBL/GenBank/DDBJ databases">
        <title>Genome sequence of E. marmotae isolates.</title>
        <authorList>
            <person name="Binsker U."/>
            <person name="Hammerl J.A."/>
        </authorList>
    </citation>
    <scope>NUCLEOTIDE SEQUENCE [LARGE SCALE GENOMIC DNA]</scope>
    <source>
        <strain evidence="1 2">21-MO00586</strain>
    </source>
</reference>
<keyword evidence="2" id="KW-1185">Reference proteome</keyword>
<dbReference type="RefSeq" id="WP_187203802.1">
    <property type="nucleotide sequence ID" value="NZ_JAHCRM010000060.1"/>
</dbReference>
<organism evidence="1 2">
    <name type="scientific">Escherichia marmotae</name>
    <dbReference type="NCBI Taxonomy" id="1499973"/>
    <lineage>
        <taxon>Bacteria</taxon>
        <taxon>Pseudomonadati</taxon>
        <taxon>Pseudomonadota</taxon>
        <taxon>Gammaproteobacteria</taxon>
        <taxon>Enterobacterales</taxon>
        <taxon>Enterobacteriaceae</taxon>
        <taxon>Escherichia</taxon>
    </lineage>
</organism>
<gene>
    <name evidence="1" type="ORF">KJE03_24635</name>
</gene>
<accession>A0ABU1C7I5</accession>
<evidence type="ECO:0008006" key="3">
    <source>
        <dbReference type="Google" id="ProtNLM"/>
    </source>
</evidence>
<evidence type="ECO:0000313" key="1">
    <source>
        <dbReference type="EMBL" id="MDQ9296591.1"/>
    </source>
</evidence>
<proteinExistence type="predicted"/>
<evidence type="ECO:0000313" key="2">
    <source>
        <dbReference type="Proteomes" id="UP001235723"/>
    </source>
</evidence>
<protein>
    <recommendedName>
        <fullName evidence="3">Fimbrial protein</fullName>
    </recommendedName>
</protein>